<dbReference type="InterPro" id="IPR011990">
    <property type="entry name" value="TPR-like_helical_dom_sf"/>
</dbReference>
<dbReference type="InterPro" id="IPR004027">
    <property type="entry name" value="SEC_C_motif"/>
</dbReference>
<evidence type="ECO:0000256" key="1">
    <source>
        <dbReference type="SAM" id="MobiDB-lite"/>
    </source>
</evidence>
<dbReference type="SMART" id="SM00028">
    <property type="entry name" value="TPR"/>
    <property type="match status" value="2"/>
</dbReference>
<sequence>MSRKEKGINPKLIAVMTGVEPLLDETPTVAMLPGRAAAMIARRIKKVAPAYKPNKQRLRCKQCGHASVYDIGMTIFNGAGWLKVVENSDYPTNPDTDFDLPGKLIDNAQFTGYIRCTKCNGAGEWEFTSPLFTLDLMGRVMRAKAEPDAGFMLGLMKLYDGTTPQWVSEGEERFLERLGNDPADSHLWNKLGNLYYKGGRPELATAVFEHAVEVDASHVESHYSLADLLLQIGELELAAWHFRQALVYARAYTRLDALKLRDFLADSLCKLLDIHRETKSKIPFLPMEEELAPMKQADETAAAAAQELHLYEFDLRSGDRESFLPVAEMYMGTLADNIPEHERKLRKHETMQQLEGGGRKAMSKDKVGYPDKGWGSERQPIIVKVRTEERAAQVARVCDHFNWHYIMGMEFTEDLSDLKKALKERFAPANIYDPCPCGSEVKYKFCCAKTMKNFDLNDYLNTFAIGSSS</sequence>
<dbReference type="EMBL" id="FMTT01000043">
    <property type="protein sequence ID" value="SCW76687.1"/>
    <property type="molecule type" value="Genomic_DNA"/>
</dbReference>
<dbReference type="SUPFAM" id="SSF48452">
    <property type="entry name" value="TPR-like"/>
    <property type="match status" value="1"/>
</dbReference>
<evidence type="ECO:0000313" key="3">
    <source>
        <dbReference type="Proteomes" id="UP000198601"/>
    </source>
</evidence>
<dbReference type="SUPFAM" id="SSF103642">
    <property type="entry name" value="Sec-C motif"/>
    <property type="match status" value="1"/>
</dbReference>
<dbReference type="RefSeq" id="WP_167670283.1">
    <property type="nucleotide sequence ID" value="NZ_FMTT01000043.1"/>
</dbReference>
<dbReference type="Pfam" id="PF02810">
    <property type="entry name" value="SEC-C"/>
    <property type="match status" value="1"/>
</dbReference>
<dbReference type="Pfam" id="PF13181">
    <property type="entry name" value="TPR_8"/>
    <property type="match status" value="1"/>
</dbReference>
<feature type="region of interest" description="Disordered" evidence="1">
    <location>
        <begin position="350"/>
        <end position="369"/>
    </location>
</feature>
<reference evidence="3" key="1">
    <citation type="submission" date="2016-10" db="EMBL/GenBank/DDBJ databases">
        <authorList>
            <person name="Varghese N."/>
            <person name="Submissions S."/>
        </authorList>
    </citation>
    <scope>NUCLEOTIDE SEQUENCE [LARGE SCALE GENOMIC DNA]</scope>
    <source>
        <strain evidence="3">CGMCC 1.8946</strain>
    </source>
</reference>
<proteinExistence type="predicted"/>
<organism evidence="2 3">
    <name type="scientific">Paenibacillus tianmuensis</name>
    <dbReference type="NCBI Taxonomy" id="624147"/>
    <lineage>
        <taxon>Bacteria</taxon>
        <taxon>Bacillati</taxon>
        <taxon>Bacillota</taxon>
        <taxon>Bacilli</taxon>
        <taxon>Bacillales</taxon>
        <taxon>Paenibacillaceae</taxon>
        <taxon>Paenibacillus</taxon>
    </lineage>
</organism>
<dbReference type="AlphaFoldDB" id="A0A1G4T679"/>
<dbReference type="STRING" id="624147.SAMN04487970_104320"/>
<evidence type="ECO:0000313" key="2">
    <source>
        <dbReference type="EMBL" id="SCW76687.1"/>
    </source>
</evidence>
<accession>A0A1G4T679</accession>
<dbReference type="Gene3D" id="1.25.40.10">
    <property type="entry name" value="Tetratricopeptide repeat domain"/>
    <property type="match status" value="1"/>
</dbReference>
<dbReference type="InterPro" id="IPR019734">
    <property type="entry name" value="TPR_rpt"/>
</dbReference>
<name>A0A1G4T679_9BACL</name>
<keyword evidence="3" id="KW-1185">Reference proteome</keyword>
<dbReference type="Proteomes" id="UP000198601">
    <property type="component" value="Unassembled WGS sequence"/>
</dbReference>
<protein>
    <submittedName>
        <fullName evidence="2">SEC-C motif-containing protein</fullName>
    </submittedName>
</protein>
<gene>
    <name evidence="2" type="ORF">SAMN04487970_104320</name>
</gene>